<keyword evidence="1" id="KW-1133">Transmembrane helix</keyword>
<comment type="caution">
    <text evidence="2">The sequence shown here is derived from an EMBL/GenBank/DDBJ whole genome shotgun (WGS) entry which is preliminary data.</text>
</comment>
<proteinExistence type="predicted"/>
<evidence type="ECO:0000256" key="1">
    <source>
        <dbReference type="SAM" id="Phobius"/>
    </source>
</evidence>
<organism evidence="2 3">
    <name type="scientific">Diplodia intermedia</name>
    <dbReference type="NCBI Taxonomy" id="856260"/>
    <lineage>
        <taxon>Eukaryota</taxon>
        <taxon>Fungi</taxon>
        <taxon>Dikarya</taxon>
        <taxon>Ascomycota</taxon>
        <taxon>Pezizomycotina</taxon>
        <taxon>Dothideomycetes</taxon>
        <taxon>Dothideomycetes incertae sedis</taxon>
        <taxon>Botryosphaeriales</taxon>
        <taxon>Botryosphaeriaceae</taxon>
        <taxon>Diplodia</taxon>
    </lineage>
</organism>
<name>A0ABR3TR79_9PEZI</name>
<evidence type="ECO:0008006" key="4">
    <source>
        <dbReference type="Google" id="ProtNLM"/>
    </source>
</evidence>
<reference evidence="2 3" key="1">
    <citation type="journal article" date="2023" name="Plant Dis.">
        <title>First Report of Diplodia intermedia Causing Canker and Dieback Diseases on Apple Trees in Canada.</title>
        <authorList>
            <person name="Ellouze W."/>
            <person name="Ilyukhin E."/>
            <person name="Sulman M."/>
            <person name="Ali S."/>
        </authorList>
    </citation>
    <scope>NUCLEOTIDE SEQUENCE [LARGE SCALE GENOMIC DNA]</scope>
    <source>
        <strain evidence="2 3">M45-28</strain>
    </source>
</reference>
<evidence type="ECO:0000313" key="2">
    <source>
        <dbReference type="EMBL" id="KAL1642611.1"/>
    </source>
</evidence>
<accession>A0ABR3TR79</accession>
<gene>
    <name evidence="2" type="ORF">SLS58_005381</name>
</gene>
<protein>
    <recommendedName>
        <fullName evidence="4">Mid2 domain-containing protein</fullName>
    </recommendedName>
</protein>
<keyword evidence="3" id="KW-1185">Reference proteome</keyword>
<feature type="transmembrane region" description="Helical" evidence="1">
    <location>
        <begin position="102"/>
        <end position="125"/>
    </location>
</feature>
<keyword evidence="1" id="KW-0472">Membrane</keyword>
<sequence length="176" mass="18453">MAAGRETPIGSIWGQASASSESIGNEAPTTSTTTLKVEWLKLSSTTIPDASTIVYTVTTQGYTIVQSKVYYLLNATTTTTAAAAASGYDQDATNEDSNTTKIAVGLSIPLGIILIALLLAGAYLWGIQTPRQELPTSFNIAEMPATEGIQEMEHQATASRPLDERVAVDAAQGKVG</sequence>
<evidence type="ECO:0000313" key="3">
    <source>
        <dbReference type="Proteomes" id="UP001521184"/>
    </source>
</evidence>
<dbReference type="EMBL" id="JAKEKT020000032">
    <property type="protein sequence ID" value="KAL1642611.1"/>
    <property type="molecule type" value="Genomic_DNA"/>
</dbReference>
<keyword evidence="1" id="KW-0812">Transmembrane</keyword>
<dbReference type="Proteomes" id="UP001521184">
    <property type="component" value="Unassembled WGS sequence"/>
</dbReference>